<keyword evidence="3" id="KW-0378">Hydrolase</keyword>
<dbReference type="InterPro" id="IPR008265">
    <property type="entry name" value="Lipase_GDSL_AS"/>
</dbReference>
<dbReference type="SUPFAM" id="SSF52266">
    <property type="entry name" value="SGNH hydrolase"/>
    <property type="match status" value="1"/>
</dbReference>
<evidence type="ECO:0000313" key="3">
    <source>
        <dbReference type="EMBL" id="MCT2584832.1"/>
    </source>
</evidence>
<dbReference type="GO" id="GO:0016787">
    <property type="term" value="F:hydrolase activity"/>
    <property type="evidence" value="ECO:0007669"/>
    <property type="project" value="UniProtKB-KW"/>
</dbReference>
<evidence type="ECO:0000313" key="4">
    <source>
        <dbReference type="Proteomes" id="UP001156441"/>
    </source>
</evidence>
<dbReference type="EMBL" id="JAFFZE010000014">
    <property type="protein sequence ID" value="MCT2584832.1"/>
    <property type="molecule type" value="Genomic_DNA"/>
</dbReference>
<feature type="region of interest" description="Disordered" evidence="1">
    <location>
        <begin position="186"/>
        <end position="216"/>
    </location>
</feature>
<feature type="domain" description="SGNH hydrolase-type esterase" evidence="2">
    <location>
        <begin position="240"/>
        <end position="421"/>
    </location>
</feature>
<gene>
    <name evidence="3" type="ORF">JT362_17070</name>
</gene>
<dbReference type="Proteomes" id="UP001156441">
    <property type="component" value="Unassembled WGS sequence"/>
</dbReference>
<dbReference type="InterPro" id="IPR036514">
    <property type="entry name" value="SGNH_hydro_sf"/>
</dbReference>
<feature type="region of interest" description="Disordered" evidence="1">
    <location>
        <begin position="1"/>
        <end position="21"/>
    </location>
</feature>
<reference evidence="3 4" key="1">
    <citation type="submission" date="2021-02" db="EMBL/GenBank/DDBJ databases">
        <title>Actinophytocola xerophila sp. nov., isolated from soil of cotton cropping field.</title>
        <authorList>
            <person name="Huang R."/>
            <person name="Chen X."/>
            <person name="Ge X."/>
            <person name="Liu W."/>
        </authorList>
    </citation>
    <scope>NUCLEOTIDE SEQUENCE [LARGE SCALE GENOMIC DNA]</scope>
    <source>
        <strain evidence="3 4">S1-96</strain>
    </source>
</reference>
<dbReference type="RefSeq" id="WP_260192233.1">
    <property type="nucleotide sequence ID" value="NZ_JAFFZE010000014.1"/>
</dbReference>
<name>A0ABT2JAF0_9PSEU</name>
<protein>
    <submittedName>
        <fullName evidence="3">SGNH/GDSL hydrolase family protein</fullName>
    </submittedName>
</protein>
<proteinExistence type="predicted"/>
<accession>A0ABT2JAF0</accession>
<dbReference type="Pfam" id="PF13472">
    <property type="entry name" value="Lipase_GDSL_2"/>
    <property type="match status" value="1"/>
</dbReference>
<keyword evidence="4" id="KW-1185">Reference proteome</keyword>
<evidence type="ECO:0000259" key="2">
    <source>
        <dbReference type="Pfam" id="PF13472"/>
    </source>
</evidence>
<dbReference type="InterPro" id="IPR013830">
    <property type="entry name" value="SGNH_hydro"/>
</dbReference>
<dbReference type="PANTHER" id="PTHR43784:SF2">
    <property type="entry name" value="GDSL-LIKE LIPASE_ACYLHYDROLASE, PUTATIVE (AFU_ORTHOLOGUE AFUA_2G00820)-RELATED"/>
    <property type="match status" value="1"/>
</dbReference>
<dbReference type="PANTHER" id="PTHR43784">
    <property type="entry name" value="GDSL-LIKE LIPASE/ACYLHYDROLASE, PUTATIVE (AFU_ORTHOLOGUE AFUA_2G00820)-RELATED"/>
    <property type="match status" value="1"/>
</dbReference>
<dbReference type="PROSITE" id="PS01098">
    <property type="entry name" value="LIPASE_GDSL_SER"/>
    <property type="match status" value="1"/>
</dbReference>
<sequence>MTSTLSARELMMNPSGHDTGRARLRPLGTLAATIVTTLAVVLGTLALTGPNHLDRPVGRTPAPVAGTPATSWVGTWGTSLHRSFNPSFDDVTLRLVVRTSTAGDALRIRLANTFGGQPLDIGAVTVGVQRTGAELVAGSNRPVTFGGKRSVTVAEGAQIISDPVAMRVPALTNLAVSLHLPTDTHGATTQHLNSNQTSYVSTPGDHSGDAGSENFPTTTEHWSYLQGIDVRRPNGGTIVALGDSITAGGDVTYPDVLAQRLQRTPRFRGLGVLNEGIGAAELLRRAALYGLSDPMLTRMDRDVLLQSAVRAVIVLAGTNDILGGHQASAEQVIAGFRQLVARTHDEGVRVLGGTITPCSCYSRERERTRQAVNTWIRTSGAFDGVIDFDRALRDPADPHRMDPAFHHPDDPLHPNATGYRVMANSVPLHLLSPR</sequence>
<comment type="caution">
    <text evidence="3">The sequence shown here is derived from an EMBL/GenBank/DDBJ whole genome shotgun (WGS) entry which is preliminary data.</text>
</comment>
<dbReference type="InterPro" id="IPR053140">
    <property type="entry name" value="GDSL_Rv0518-like"/>
</dbReference>
<organism evidence="3 4">
    <name type="scientific">Actinophytocola gossypii</name>
    <dbReference type="NCBI Taxonomy" id="2812003"/>
    <lineage>
        <taxon>Bacteria</taxon>
        <taxon>Bacillati</taxon>
        <taxon>Actinomycetota</taxon>
        <taxon>Actinomycetes</taxon>
        <taxon>Pseudonocardiales</taxon>
        <taxon>Pseudonocardiaceae</taxon>
    </lineage>
</organism>
<feature type="compositionally biased region" description="Polar residues" evidence="1">
    <location>
        <begin position="186"/>
        <end position="201"/>
    </location>
</feature>
<evidence type="ECO:0000256" key="1">
    <source>
        <dbReference type="SAM" id="MobiDB-lite"/>
    </source>
</evidence>
<dbReference type="Gene3D" id="3.40.50.1110">
    <property type="entry name" value="SGNH hydrolase"/>
    <property type="match status" value="1"/>
</dbReference>